<comment type="caution">
    <text evidence="2">The sequence shown here is derived from an EMBL/GenBank/DDBJ whole genome shotgun (WGS) entry which is preliminary data.</text>
</comment>
<sequence length="510" mass="58643">MSSTTEEQLELELFKEPQNTFSKHLNIKGNERILFSAKFGMGKTTFLKHYFDLPENKKKYNVIHLFPVNYSVATNEDIFRYIKYDIILEMILAGMPVEDIELTLSDTLLYILPQHIDTLIITLITMLGLAGKDVSETAGVIPAIITAGKELKEKVERKHKEIESTNSDAKQLLEYVDTLSKREGSIFEYDLVTEIIAKTLGDLKESSDERKESVLIIDDLDRIDPDHAFRILNVFAAHFDYRNRQLSNNKFGFDKVIFVCDIDNIRNIFKAKHGPDVDFNGYSDKFYSKKIYFYDNFSAYTDWVKKKLSFVEMIDESGQYAPLRISSFLYQEDLFSILSAFLAYKLIDLRNVDKWEGGKLHYSKTERVNNVVINSDQYPIIIVIKFLVEIKGSVSMLLELLNQLQGKSLSIQDLQLEKLCVNLIILILKIQTGLNGTEPLYYDLKGTKVRLSYGVGNSFNNFTPAQTTVKTTVFAPLGVPDIQKRYEYRDDDLVTLLIEALSILRHVRIL</sequence>
<dbReference type="RefSeq" id="WP_110999105.1">
    <property type="nucleotide sequence ID" value="NZ_QKTW01000017.1"/>
</dbReference>
<feature type="domain" description="KAP NTPase" evidence="1">
    <location>
        <begin position="33"/>
        <end position="242"/>
    </location>
</feature>
<organism evidence="2 3">
    <name type="scientific">Taibaiella soli</name>
    <dbReference type="NCBI Taxonomy" id="1649169"/>
    <lineage>
        <taxon>Bacteria</taxon>
        <taxon>Pseudomonadati</taxon>
        <taxon>Bacteroidota</taxon>
        <taxon>Chitinophagia</taxon>
        <taxon>Chitinophagales</taxon>
        <taxon>Chitinophagaceae</taxon>
        <taxon>Taibaiella</taxon>
    </lineage>
</organism>
<gene>
    <name evidence="2" type="ORF">DN068_11665</name>
</gene>
<protein>
    <recommendedName>
        <fullName evidence="1">KAP NTPase domain-containing protein</fullName>
    </recommendedName>
</protein>
<dbReference type="InterPro" id="IPR027417">
    <property type="entry name" value="P-loop_NTPase"/>
</dbReference>
<evidence type="ECO:0000259" key="1">
    <source>
        <dbReference type="Pfam" id="PF07693"/>
    </source>
</evidence>
<dbReference type="Pfam" id="PF07693">
    <property type="entry name" value="KAP_NTPase"/>
    <property type="match status" value="1"/>
</dbReference>
<dbReference type="AlphaFoldDB" id="A0A2W2AAV1"/>
<evidence type="ECO:0000313" key="2">
    <source>
        <dbReference type="EMBL" id="PZF72515.1"/>
    </source>
</evidence>
<evidence type="ECO:0000313" key="3">
    <source>
        <dbReference type="Proteomes" id="UP000248745"/>
    </source>
</evidence>
<reference evidence="2 3" key="1">
    <citation type="submission" date="2018-06" db="EMBL/GenBank/DDBJ databases">
        <title>Mucibacter soli gen. nov., sp. nov., a new member of the family Chitinophagaceae producing mucin.</title>
        <authorList>
            <person name="Kim M.-K."/>
            <person name="Park S."/>
            <person name="Kim T.-S."/>
            <person name="Joung Y."/>
            <person name="Han J.-H."/>
            <person name="Kim S.B."/>
        </authorList>
    </citation>
    <scope>NUCLEOTIDE SEQUENCE [LARGE SCALE GENOMIC DNA]</scope>
    <source>
        <strain evidence="2 3">R1-15</strain>
    </source>
</reference>
<proteinExistence type="predicted"/>
<name>A0A2W2AAV1_9BACT</name>
<dbReference type="SUPFAM" id="SSF52540">
    <property type="entry name" value="P-loop containing nucleoside triphosphate hydrolases"/>
    <property type="match status" value="1"/>
</dbReference>
<dbReference type="InterPro" id="IPR011646">
    <property type="entry name" value="KAP_P-loop"/>
</dbReference>
<dbReference type="OrthoDB" id="871734at2"/>
<dbReference type="Proteomes" id="UP000248745">
    <property type="component" value="Unassembled WGS sequence"/>
</dbReference>
<dbReference type="EMBL" id="QKTW01000017">
    <property type="protein sequence ID" value="PZF72515.1"/>
    <property type="molecule type" value="Genomic_DNA"/>
</dbReference>
<keyword evidence="3" id="KW-1185">Reference proteome</keyword>
<accession>A0A2W2AAV1</accession>